<evidence type="ECO:0000256" key="8">
    <source>
        <dbReference type="ARBA" id="ARBA00022840"/>
    </source>
</evidence>
<dbReference type="Pfam" id="PF08543">
    <property type="entry name" value="Phos_pyr_kin"/>
    <property type="match status" value="1"/>
</dbReference>
<dbReference type="GO" id="GO:0046872">
    <property type="term" value="F:metal ion binding"/>
    <property type="evidence" value="ECO:0007669"/>
    <property type="project" value="UniProtKB-KW"/>
</dbReference>
<dbReference type="PANTHER" id="PTHR20858:SF19">
    <property type="entry name" value="PYRIDOXINE KINASE"/>
    <property type="match status" value="1"/>
</dbReference>
<dbReference type="GO" id="GO:0009228">
    <property type="term" value="P:thiamine biosynthetic process"/>
    <property type="evidence" value="ECO:0007669"/>
    <property type="project" value="InterPro"/>
</dbReference>
<evidence type="ECO:0000256" key="14">
    <source>
        <dbReference type="ARBA" id="ARBA00049293"/>
    </source>
</evidence>
<evidence type="ECO:0000256" key="2">
    <source>
        <dbReference type="ARBA" id="ARBA00009879"/>
    </source>
</evidence>
<dbReference type="Proteomes" id="UP000243589">
    <property type="component" value="Unassembled WGS sequence"/>
</dbReference>
<evidence type="ECO:0000259" key="15">
    <source>
        <dbReference type="Pfam" id="PF08543"/>
    </source>
</evidence>
<dbReference type="PANTHER" id="PTHR20858">
    <property type="entry name" value="PHOSPHOMETHYLPYRIMIDINE KINASE"/>
    <property type="match status" value="1"/>
</dbReference>
<dbReference type="InterPro" id="IPR029056">
    <property type="entry name" value="Ribokinase-like"/>
</dbReference>
<evidence type="ECO:0000256" key="4">
    <source>
        <dbReference type="ARBA" id="ARBA00022679"/>
    </source>
</evidence>
<dbReference type="InterPro" id="IPR004399">
    <property type="entry name" value="HMP/HMP-P_kinase_dom"/>
</dbReference>
<evidence type="ECO:0000256" key="6">
    <source>
        <dbReference type="ARBA" id="ARBA00022741"/>
    </source>
</evidence>
<dbReference type="CDD" id="cd01169">
    <property type="entry name" value="HMPP_kinase"/>
    <property type="match status" value="1"/>
</dbReference>
<evidence type="ECO:0000256" key="9">
    <source>
        <dbReference type="ARBA" id="ARBA00022842"/>
    </source>
</evidence>
<evidence type="ECO:0000256" key="11">
    <source>
        <dbReference type="ARBA" id="ARBA00042348"/>
    </source>
</evidence>
<proteinExistence type="inferred from homology"/>
<dbReference type="EC" id="2.7.1.35" evidence="3"/>
<comment type="similarity">
    <text evidence="2">Belongs to the ThiD family.</text>
</comment>
<protein>
    <recommendedName>
        <fullName evidence="3">pyridoxal kinase</fullName>
        <ecNumber evidence="3">2.7.1.35</ecNumber>
    </recommendedName>
    <alternativeName>
        <fullName evidence="11">PN/PL/PM kinase</fullName>
    </alternativeName>
    <alternativeName>
        <fullName evidence="12">Pyridoxal kinase</fullName>
    </alternativeName>
    <alternativeName>
        <fullName evidence="10">Pyridoxamine kinase</fullName>
    </alternativeName>
    <alternativeName>
        <fullName evidence="13">Vitamin B6 kinase</fullName>
    </alternativeName>
</protein>
<dbReference type="EMBL" id="LQQC01000010">
    <property type="protein sequence ID" value="KXZ58171.1"/>
    <property type="molecule type" value="Genomic_DNA"/>
</dbReference>
<name>A0A150H817_9MICO</name>
<dbReference type="GO" id="GO:0008972">
    <property type="term" value="F:phosphomethylpyrimidine kinase activity"/>
    <property type="evidence" value="ECO:0007669"/>
    <property type="project" value="InterPro"/>
</dbReference>
<keyword evidence="17" id="KW-1185">Reference proteome</keyword>
<evidence type="ECO:0000256" key="13">
    <source>
        <dbReference type="ARBA" id="ARBA00042531"/>
    </source>
</evidence>
<evidence type="ECO:0000256" key="10">
    <source>
        <dbReference type="ARBA" id="ARBA00042307"/>
    </source>
</evidence>
<gene>
    <name evidence="16" type="primary">pdxK</name>
    <name evidence="16" type="ORF">Bravens_01208</name>
</gene>
<reference evidence="16 17" key="1">
    <citation type="submission" date="2016-01" db="EMBL/GenBank/DDBJ databases">
        <title>Use of Whole Genome Sequencing to ascertain that Brevibacterium massiliense (Roux, Raoult 2009) is a later heterotypic synonym of Brevibacterium ravenspurgense (Mages 2008).</title>
        <authorList>
            <person name="Bernier A.-M."/>
            <person name="Burdz T."/>
            <person name="Huynh C."/>
            <person name="Pachecho A.L."/>
            <person name="Wiebe D."/>
            <person name="Bonner C."/>
            <person name="Bernard K."/>
        </authorList>
    </citation>
    <scope>NUCLEOTIDE SEQUENCE [LARGE SCALE GENOMIC DNA]</scope>
    <source>
        <strain evidence="16 17">CCUG56047</strain>
    </source>
</reference>
<comment type="function">
    <text evidence="1">Catalyzes the phosphorylation of hydroxymethylpyrimidine phosphate (HMP-P) to HMP-PP, and of HMP to HMP-P.</text>
</comment>
<dbReference type="GO" id="GO:0005829">
    <property type="term" value="C:cytosol"/>
    <property type="evidence" value="ECO:0007669"/>
    <property type="project" value="TreeGrafter"/>
</dbReference>
<evidence type="ECO:0000256" key="1">
    <source>
        <dbReference type="ARBA" id="ARBA00003848"/>
    </source>
</evidence>
<keyword evidence="8" id="KW-0067">ATP-binding</keyword>
<dbReference type="UniPathway" id="UPA00060">
    <property type="reaction ID" value="UER00138"/>
</dbReference>
<dbReference type="PATRIC" id="fig|479117.4.peg.1204"/>
<evidence type="ECO:0000256" key="3">
    <source>
        <dbReference type="ARBA" id="ARBA00012104"/>
    </source>
</evidence>
<accession>A0A150H817</accession>
<feature type="domain" description="Pyridoxamine kinase/Phosphomethylpyrimidine kinase" evidence="15">
    <location>
        <begin position="13"/>
        <end position="254"/>
    </location>
</feature>
<keyword evidence="4 16" id="KW-0808">Transferase</keyword>
<sequence>MTHRRALTVAGSDVSGGAGIAADLKMFNEYGVFGASVLTCIVTFDPAEGFDHTIDFTTPESVIRQFDSTLGIHRFHAVKSGMLGSVDTAPMLAERLRDIDAPYVFDPVLTYKGTGKGVIDLSQMMLETYVPAASVMTPNLDEAAKLVGADSLDSVEDMTAAAKQLHALGAASVVVKGGARFPGSDAVDVFYDGSEVHVLRSRKVNDELVNGAGCSFASSIAAGLALGHKPLDAVVSAKVKVAHGIARSMPNAMGVNSMFHPAARVWPHPDVAVTVS</sequence>
<dbReference type="GO" id="GO:0008478">
    <property type="term" value="F:pyridoxal kinase activity"/>
    <property type="evidence" value="ECO:0007669"/>
    <property type="project" value="UniProtKB-EC"/>
</dbReference>
<dbReference type="Gene3D" id="3.40.1190.20">
    <property type="match status" value="1"/>
</dbReference>
<dbReference type="GO" id="GO:0005524">
    <property type="term" value="F:ATP binding"/>
    <property type="evidence" value="ECO:0007669"/>
    <property type="project" value="UniProtKB-KW"/>
</dbReference>
<comment type="caution">
    <text evidence="16">The sequence shown here is derived from an EMBL/GenBank/DDBJ whole genome shotgun (WGS) entry which is preliminary data.</text>
</comment>
<dbReference type="GO" id="GO:0008902">
    <property type="term" value="F:hydroxymethylpyrimidine kinase activity"/>
    <property type="evidence" value="ECO:0007669"/>
    <property type="project" value="TreeGrafter"/>
</dbReference>
<dbReference type="AlphaFoldDB" id="A0A150H817"/>
<keyword evidence="9" id="KW-0460">Magnesium</keyword>
<dbReference type="InterPro" id="IPR013749">
    <property type="entry name" value="PM/HMP-P_kinase-1"/>
</dbReference>
<keyword evidence="5" id="KW-0479">Metal-binding</keyword>
<dbReference type="SUPFAM" id="SSF53613">
    <property type="entry name" value="Ribokinase-like"/>
    <property type="match status" value="1"/>
</dbReference>
<comment type="catalytic activity">
    <reaction evidence="14">
        <text>pyridoxal + ATP = pyridoxal 5'-phosphate + ADP + H(+)</text>
        <dbReference type="Rhea" id="RHEA:10224"/>
        <dbReference type="ChEBI" id="CHEBI:15378"/>
        <dbReference type="ChEBI" id="CHEBI:17310"/>
        <dbReference type="ChEBI" id="CHEBI:30616"/>
        <dbReference type="ChEBI" id="CHEBI:456216"/>
        <dbReference type="ChEBI" id="CHEBI:597326"/>
        <dbReference type="EC" id="2.7.1.35"/>
    </reaction>
</comment>
<evidence type="ECO:0000313" key="16">
    <source>
        <dbReference type="EMBL" id="KXZ58171.1"/>
    </source>
</evidence>
<dbReference type="GO" id="GO:0009229">
    <property type="term" value="P:thiamine diphosphate biosynthetic process"/>
    <property type="evidence" value="ECO:0007669"/>
    <property type="project" value="UniProtKB-UniPathway"/>
</dbReference>
<evidence type="ECO:0000256" key="5">
    <source>
        <dbReference type="ARBA" id="ARBA00022723"/>
    </source>
</evidence>
<evidence type="ECO:0000313" key="17">
    <source>
        <dbReference type="Proteomes" id="UP000243589"/>
    </source>
</evidence>
<keyword evidence="7 16" id="KW-0418">Kinase</keyword>
<keyword evidence="6" id="KW-0547">Nucleotide-binding</keyword>
<organism evidence="16 17">
    <name type="scientific">Brevibacterium ravenspurgense</name>
    <dbReference type="NCBI Taxonomy" id="479117"/>
    <lineage>
        <taxon>Bacteria</taxon>
        <taxon>Bacillati</taxon>
        <taxon>Actinomycetota</taxon>
        <taxon>Actinomycetes</taxon>
        <taxon>Micrococcales</taxon>
        <taxon>Brevibacteriaceae</taxon>
        <taxon>Brevibacterium</taxon>
    </lineage>
</organism>
<dbReference type="RefSeq" id="WP_062021332.1">
    <property type="nucleotide sequence ID" value="NZ_LQQC01000010.1"/>
</dbReference>
<evidence type="ECO:0000256" key="7">
    <source>
        <dbReference type="ARBA" id="ARBA00022777"/>
    </source>
</evidence>
<evidence type="ECO:0000256" key="12">
    <source>
        <dbReference type="ARBA" id="ARBA00042396"/>
    </source>
</evidence>